<keyword evidence="3" id="KW-1185">Reference proteome</keyword>
<dbReference type="EMBL" id="DF837915">
    <property type="protein sequence ID" value="GAT42421.1"/>
    <property type="molecule type" value="Genomic_DNA"/>
</dbReference>
<evidence type="ECO:0000256" key="1">
    <source>
        <dbReference type="SAM" id="MobiDB-lite"/>
    </source>
</evidence>
<feature type="compositionally biased region" description="Basic residues" evidence="1">
    <location>
        <begin position="75"/>
        <end position="84"/>
    </location>
</feature>
<feature type="non-terminal residue" evidence="2">
    <location>
        <position position="338"/>
    </location>
</feature>
<name>A0ABQ0KUD8_MYCCL</name>
<feature type="compositionally biased region" description="Basic and acidic residues" evidence="1">
    <location>
        <begin position="7"/>
        <end position="18"/>
    </location>
</feature>
<proteinExistence type="predicted"/>
<accession>A0ABQ0KUD8</accession>
<protein>
    <submittedName>
        <fullName evidence="2">Uncharacterized protein</fullName>
    </submittedName>
</protein>
<organism evidence="2 3">
    <name type="scientific">Mycena chlorophos</name>
    <name type="common">Agaric fungus</name>
    <name type="synonym">Agaricus chlorophos</name>
    <dbReference type="NCBI Taxonomy" id="658473"/>
    <lineage>
        <taxon>Eukaryota</taxon>
        <taxon>Fungi</taxon>
        <taxon>Dikarya</taxon>
        <taxon>Basidiomycota</taxon>
        <taxon>Agaricomycotina</taxon>
        <taxon>Agaricomycetes</taxon>
        <taxon>Agaricomycetidae</taxon>
        <taxon>Agaricales</taxon>
        <taxon>Marasmiineae</taxon>
        <taxon>Mycenaceae</taxon>
        <taxon>Mycena</taxon>
    </lineage>
</organism>
<feature type="region of interest" description="Disordered" evidence="1">
    <location>
        <begin position="62"/>
        <end position="95"/>
    </location>
</feature>
<sequence>MVGGDGGKAKRDERRSESGDFPIWHFDPTRPNFHSRAYSHRRIHEAAPSSSRVVTIDHSPSIETTPVCNPQPSQHRARRQRRPTLRTIPARPKPTLDALYRRREAAKLKSVHQTHSKHHKLTSTQPVLQRNATIDFSDELEGTPTSNLTWVRPQTRSMSSATLRNRKSFAGRGAETKNATLGIECARWLRRRRILRHADSFAERRMRHRDANNKVSVLPKKFSGAQRTSFSLTGRFVEARNTTRDIEPVLKQTRGCQKTASQYQARTTLTLCGPVGWDDEDSEKRPIETRVGKLGRKPAGTRRYRHLPELCTWVPKGWAPATQRRWPGRRNPRVIAAS</sequence>
<gene>
    <name evidence="2" type="ORF">MCHLO_00136</name>
</gene>
<dbReference type="Proteomes" id="UP000815677">
    <property type="component" value="Unassembled WGS sequence"/>
</dbReference>
<evidence type="ECO:0000313" key="2">
    <source>
        <dbReference type="EMBL" id="GAT42421.1"/>
    </source>
</evidence>
<feature type="region of interest" description="Disordered" evidence="1">
    <location>
        <begin position="1"/>
        <end position="23"/>
    </location>
</feature>
<evidence type="ECO:0000313" key="3">
    <source>
        <dbReference type="Proteomes" id="UP000815677"/>
    </source>
</evidence>
<reference evidence="2" key="1">
    <citation type="submission" date="2014-09" db="EMBL/GenBank/DDBJ databases">
        <title>Genome sequence of the luminous mushroom Mycena chlorophos for searching fungal bioluminescence genes.</title>
        <authorList>
            <person name="Tanaka Y."/>
            <person name="Kasuga D."/>
            <person name="Oba Y."/>
            <person name="Hase S."/>
            <person name="Sato K."/>
            <person name="Oba Y."/>
            <person name="Sakakibara Y."/>
        </authorList>
    </citation>
    <scope>NUCLEOTIDE SEQUENCE</scope>
</reference>